<evidence type="ECO:0000256" key="1">
    <source>
        <dbReference type="SAM" id="MobiDB-lite"/>
    </source>
</evidence>
<keyword evidence="4" id="KW-1185">Reference proteome</keyword>
<dbReference type="InterPro" id="IPR011333">
    <property type="entry name" value="SKP1/BTB/POZ_sf"/>
</dbReference>
<sequence length="181" mass="19975">MSNDSPIQDAPAPFSGAFDPEHDTRPRADFILRSSDGVDFHVHRAILCFASECFDGMFSMPLPPDELQRDSLPVLPLLEPAAVLLRLLRLAYPASTLAHYDSDNALEGDFVAVYAAAQKYGFCGVQQLLDEMLAAQPQHTFRFGWGAVTTLGGALADFIEWVFDGIDVLIPPRPYAQESFR</sequence>
<feature type="region of interest" description="Disordered" evidence="1">
    <location>
        <begin position="1"/>
        <end position="21"/>
    </location>
</feature>
<evidence type="ECO:0000313" key="3">
    <source>
        <dbReference type="EMBL" id="KAJ7359610.1"/>
    </source>
</evidence>
<protein>
    <recommendedName>
        <fullName evidence="2">BTB domain-containing protein</fullName>
    </recommendedName>
</protein>
<dbReference type="Gene3D" id="3.30.710.10">
    <property type="entry name" value="Potassium Channel Kv1.1, Chain A"/>
    <property type="match status" value="1"/>
</dbReference>
<dbReference type="EMBL" id="JARIHO010000006">
    <property type="protein sequence ID" value="KAJ7359610.1"/>
    <property type="molecule type" value="Genomic_DNA"/>
</dbReference>
<dbReference type="InterPro" id="IPR000210">
    <property type="entry name" value="BTB/POZ_dom"/>
</dbReference>
<evidence type="ECO:0000259" key="2">
    <source>
        <dbReference type="PROSITE" id="PS50097"/>
    </source>
</evidence>
<dbReference type="AlphaFoldDB" id="A0AAD7F1G6"/>
<dbReference type="Pfam" id="PF00651">
    <property type="entry name" value="BTB"/>
    <property type="match status" value="1"/>
</dbReference>
<proteinExistence type="predicted"/>
<accession>A0AAD7F1G6</accession>
<dbReference type="Proteomes" id="UP001218218">
    <property type="component" value="Unassembled WGS sequence"/>
</dbReference>
<comment type="caution">
    <text evidence="3">The sequence shown here is derived from an EMBL/GenBank/DDBJ whole genome shotgun (WGS) entry which is preliminary data.</text>
</comment>
<evidence type="ECO:0000313" key="4">
    <source>
        <dbReference type="Proteomes" id="UP001218218"/>
    </source>
</evidence>
<dbReference type="PROSITE" id="PS50097">
    <property type="entry name" value="BTB"/>
    <property type="match status" value="1"/>
</dbReference>
<name>A0AAD7F1G6_9AGAR</name>
<dbReference type="CDD" id="cd18186">
    <property type="entry name" value="BTB_POZ_ZBTB_KLHL-like"/>
    <property type="match status" value="1"/>
</dbReference>
<gene>
    <name evidence="3" type="ORF">DFH08DRAFT_413519</name>
</gene>
<feature type="domain" description="BTB" evidence="2">
    <location>
        <begin position="28"/>
        <end position="92"/>
    </location>
</feature>
<reference evidence="3" key="1">
    <citation type="submission" date="2023-03" db="EMBL/GenBank/DDBJ databases">
        <title>Massive genome expansion in bonnet fungi (Mycena s.s.) driven by repeated elements and novel gene families across ecological guilds.</title>
        <authorList>
            <consortium name="Lawrence Berkeley National Laboratory"/>
            <person name="Harder C.B."/>
            <person name="Miyauchi S."/>
            <person name="Viragh M."/>
            <person name="Kuo A."/>
            <person name="Thoen E."/>
            <person name="Andreopoulos B."/>
            <person name="Lu D."/>
            <person name="Skrede I."/>
            <person name="Drula E."/>
            <person name="Henrissat B."/>
            <person name="Morin E."/>
            <person name="Kohler A."/>
            <person name="Barry K."/>
            <person name="LaButti K."/>
            <person name="Morin E."/>
            <person name="Salamov A."/>
            <person name="Lipzen A."/>
            <person name="Mereny Z."/>
            <person name="Hegedus B."/>
            <person name="Baldrian P."/>
            <person name="Stursova M."/>
            <person name="Weitz H."/>
            <person name="Taylor A."/>
            <person name="Grigoriev I.V."/>
            <person name="Nagy L.G."/>
            <person name="Martin F."/>
            <person name="Kauserud H."/>
        </authorList>
    </citation>
    <scope>NUCLEOTIDE SEQUENCE</scope>
    <source>
        <strain evidence="3">CBHHK002</strain>
    </source>
</reference>
<dbReference type="SUPFAM" id="SSF54695">
    <property type="entry name" value="POZ domain"/>
    <property type="match status" value="1"/>
</dbReference>
<organism evidence="3 4">
    <name type="scientific">Mycena albidolilacea</name>
    <dbReference type="NCBI Taxonomy" id="1033008"/>
    <lineage>
        <taxon>Eukaryota</taxon>
        <taxon>Fungi</taxon>
        <taxon>Dikarya</taxon>
        <taxon>Basidiomycota</taxon>
        <taxon>Agaricomycotina</taxon>
        <taxon>Agaricomycetes</taxon>
        <taxon>Agaricomycetidae</taxon>
        <taxon>Agaricales</taxon>
        <taxon>Marasmiineae</taxon>
        <taxon>Mycenaceae</taxon>
        <taxon>Mycena</taxon>
    </lineage>
</organism>